<reference evidence="3" key="1">
    <citation type="submission" date="2021-09" db="EMBL/GenBank/DDBJ databases">
        <authorList>
            <consortium name="AG Swart"/>
            <person name="Singh M."/>
            <person name="Singh A."/>
            <person name="Seah K."/>
            <person name="Emmerich C."/>
        </authorList>
    </citation>
    <scope>NUCLEOTIDE SEQUENCE</scope>
    <source>
        <strain evidence="3">ATCC30299</strain>
    </source>
</reference>
<keyword evidence="4" id="KW-1185">Reference proteome</keyword>
<evidence type="ECO:0000256" key="2">
    <source>
        <dbReference type="SAM" id="Coils"/>
    </source>
</evidence>
<organism evidence="3 4">
    <name type="scientific">Blepharisma stoltei</name>
    <dbReference type="NCBI Taxonomy" id="1481888"/>
    <lineage>
        <taxon>Eukaryota</taxon>
        <taxon>Sar</taxon>
        <taxon>Alveolata</taxon>
        <taxon>Ciliophora</taxon>
        <taxon>Postciliodesmatophora</taxon>
        <taxon>Heterotrichea</taxon>
        <taxon>Heterotrichida</taxon>
        <taxon>Blepharismidae</taxon>
        <taxon>Blepharisma</taxon>
    </lineage>
</organism>
<sequence length="106" mass="12172">MESESVPKSFVREFLRATRMECLESNLNLELIGKMNDIANGKYKGLIEDVENIEENLKSVINEYQLSEEVVKEIEGLKDVLDQLESSVDFLEEMTTRIETKVKTLA</sequence>
<proteinExistence type="inferred from homology"/>
<gene>
    <name evidence="3" type="ORF">BSTOLATCC_MIC26344</name>
</gene>
<accession>A0AAU9JFH8</accession>
<dbReference type="InterPro" id="IPR019269">
    <property type="entry name" value="BLOC1_su2"/>
</dbReference>
<protein>
    <recommendedName>
        <fullName evidence="5">Biogenesis of lysosome-related organelles complex 1 subunit 2</fullName>
    </recommendedName>
</protein>
<comment type="similarity">
    <text evidence="1">Belongs to the BLOC1S2 family.</text>
</comment>
<evidence type="ECO:0000313" key="3">
    <source>
        <dbReference type="EMBL" id="CAG9320429.1"/>
    </source>
</evidence>
<dbReference type="Proteomes" id="UP001162131">
    <property type="component" value="Unassembled WGS sequence"/>
</dbReference>
<dbReference type="EMBL" id="CAJZBQ010000025">
    <property type="protein sequence ID" value="CAG9320429.1"/>
    <property type="molecule type" value="Genomic_DNA"/>
</dbReference>
<dbReference type="Pfam" id="PF10046">
    <property type="entry name" value="BLOC1_2"/>
    <property type="match status" value="1"/>
</dbReference>
<dbReference type="AlphaFoldDB" id="A0AAU9JFH8"/>
<keyword evidence="2" id="KW-0175">Coiled coil</keyword>
<evidence type="ECO:0000256" key="1">
    <source>
        <dbReference type="ARBA" id="ARBA00008468"/>
    </source>
</evidence>
<feature type="coiled-coil region" evidence="2">
    <location>
        <begin position="36"/>
        <end position="101"/>
    </location>
</feature>
<name>A0AAU9JFH8_9CILI</name>
<comment type="caution">
    <text evidence="3">The sequence shown here is derived from an EMBL/GenBank/DDBJ whole genome shotgun (WGS) entry which is preliminary data.</text>
</comment>
<evidence type="ECO:0000313" key="4">
    <source>
        <dbReference type="Proteomes" id="UP001162131"/>
    </source>
</evidence>
<evidence type="ECO:0008006" key="5">
    <source>
        <dbReference type="Google" id="ProtNLM"/>
    </source>
</evidence>